<evidence type="ECO:0000256" key="1">
    <source>
        <dbReference type="SAM" id="MobiDB-lite"/>
    </source>
</evidence>
<keyword evidence="4" id="KW-1185">Reference proteome</keyword>
<name>A0ABQ6JNE2_9ACTN</name>
<keyword evidence="2" id="KW-0812">Transmembrane</keyword>
<accession>A0ABQ6JNE2</accession>
<evidence type="ECO:0000256" key="2">
    <source>
        <dbReference type="SAM" id="Phobius"/>
    </source>
</evidence>
<proteinExistence type="predicted"/>
<feature type="region of interest" description="Disordered" evidence="1">
    <location>
        <begin position="56"/>
        <end position="81"/>
    </location>
</feature>
<organism evidence="3 4">
    <name type="scientific">Angustibacter aerolatus</name>
    <dbReference type="NCBI Taxonomy" id="1162965"/>
    <lineage>
        <taxon>Bacteria</taxon>
        <taxon>Bacillati</taxon>
        <taxon>Actinomycetota</taxon>
        <taxon>Actinomycetes</taxon>
        <taxon>Kineosporiales</taxon>
        <taxon>Kineosporiaceae</taxon>
    </lineage>
</organism>
<sequence length="237" mass="24250">MRPAVVGERAFLGNSGMTAGGRQVPDGGLVAVLSKTPAEAGQGTSWLGSPPVLLQRAPAARGDDGPPASAPDGGAAGTTSDRTFAPARRLVVARAAVEALRLVPLAASGALGLLLALALLDVLARLGVVAAVLLAGPLVLVTGAVAAALAVAAKWLLSGRHHRQDRPLWSGFVWRNEPGRRVRRACWPCRGSCAARWPRPRSCCGCARWGRASVAAPGSRRTGCPSTTWCTSAPGPP</sequence>
<dbReference type="EMBL" id="BSUZ01000001">
    <property type="protein sequence ID" value="GMA88854.1"/>
    <property type="molecule type" value="Genomic_DNA"/>
</dbReference>
<comment type="caution">
    <text evidence="3">The sequence shown here is derived from an EMBL/GenBank/DDBJ whole genome shotgun (WGS) entry which is preliminary data.</text>
</comment>
<protein>
    <submittedName>
        <fullName evidence="3">Uncharacterized protein</fullName>
    </submittedName>
</protein>
<keyword evidence="2" id="KW-0472">Membrane</keyword>
<evidence type="ECO:0000313" key="4">
    <source>
        <dbReference type="Proteomes" id="UP001157017"/>
    </source>
</evidence>
<reference evidence="4" key="1">
    <citation type="journal article" date="2019" name="Int. J. Syst. Evol. Microbiol.">
        <title>The Global Catalogue of Microorganisms (GCM) 10K type strain sequencing project: providing services to taxonomists for standard genome sequencing and annotation.</title>
        <authorList>
            <consortium name="The Broad Institute Genomics Platform"/>
            <consortium name="The Broad Institute Genome Sequencing Center for Infectious Disease"/>
            <person name="Wu L."/>
            <person name="Ma J."/>
        </authorList>
    </citation>
    <scope>NUCLEOTIDE SEQUENCE [LARGE SCALE GENOMIC DNA]</scope>
    <source>
        <strain evidence="4">NBRC 108730</strain>
    </source>
</reference>
<gene>
    <name evidence="3" type="ORF">GCM10025868_41040</name>
</gene>
<feature type="transmembrane region" description="Helical" evidence="2">
    <location>
        <begin position="99"/>
        <end position="120"/>
    </location>
</feature>
<evidence type="ECO:0000313" key="3">
    <source>
        <dbReference type="EMBL" id="GMA88854.1"/>
    </source>
</evidence>
<keyword evidence="2" id="KW-1133">Transmembrane helix</keyword>
<feature type="transmembrane region" description="Helical" evidence="2">
    <location>
        <begin position="126"/>
        <end position="157"/>
    </location>
</feature>
<dbReference type="Proteomes" id="UP001157017">
    <property type="component" value="Unassembled WGS sequence"/>
</dbReference>